<name>A0A915J3Z8_ROMCU</name>
<dbReference type="Proteomes" id="UP000887565">
    <property type="component" value="Unplaced"/>
</dbReference>
<dbReference type="AlphaFoldDB" id="A0A915J3Z8"/>
<evidence type="ECO:0000313" key="2">
    <source>
        <dbReference type="WBParaSite" id="nRc.2.0.1.t20553-RA"/>
    </source>
</evidence>
<keyword evidence="1" id="KW-1185">Reference proteome</keyword>
<organism evidence="1 2">
    <name type="scientific">Romanomermis culicivorax</name>
    <name type="common">Nematode worm</name>
    <dbReference type="NCBI Taxonomy" id="13658"/>
    <lineage>
        <taxon>Eukaryota</taxon>
        <taxon>Metazoa</taxon>
        <taxon>Ecdysozoa</taxon>
        <taxon>Nematoda</taxon>
        <taxon>Enoplea</taxon>
        <taxon>Dorylaimia</taxon>
        <taxon>Mermithida</taxon>
        <taxon>Mermithoidea</taxon>
        <taxon>Mermithidae</taxon>
        <taxon>Romanomermis</taxon>
    </lineage>
</organism>
<accession>A0A915J3Z8</accession>
<reference evidence="2" key="1">
    <citation type="submission" date="2022-11" db="UniProtKB">
        <authorList>
            <consortium name="WormBaseParasite"/>
        </authorList>
    </citation>
    <scope>IDENTIFICATION</scope>
</reference>
<sequence>MAPIDSRKRIDAHVRLLPMEFLCQMAPTIYYVLRVFLLKTGKISKFVSKDEEDHIEKKKRGLATVAEETLKIFEIWYYKDIKQ</sequence>
<proteinExistence type="predicted"/>
<dbReference type="WBParaSite" id="nRc.2.0.1.t20553-RA">
    <property type="protein sequence ID" value="nRc.2.0.1.t20553-RA"/>
    <property type="gene ID" value="nRc.2.0.1.g20553"/>
</dbReference>
<protein>
    <submittedName>
        <fullName evidence="2">Uncharacterized protein</fullName>
    </submittedName>
</protein>
<evidence type="ECO:0000313" key="1">
    <source>
        <dbReference type="Proteomes" id="UP000887565"/>
    </source>
</evidence>